<dbReference type="RefSeq" id="WP_082367707.1">
    <property type="nucleotide sequence ID" value="NZ_BBYR01000002.1"/>
</dbReference>
<evidence type="ECO:0000256" key="6">
    <source>
        <dbReference type="ARBA" id="ARBA00023134"/>
    </source>
</evidence>
<dbReference type="HAMAP" id="MF_00316">
    <property type="entry name" value="MobA"/>
    <property type="match status" value="1"/>
</dbReference>
<dbReference type="Pfam" id="PF12804">
    <property type="entry name" value="NTP_transf_3"/>
    <property type="match status" value="1"/>
</dbReference>
<dbReference type="EC" id="2.7.7.77" evidence="8"/>
<dbReference type="STRING" id="1547922.ISF6_0994"/>
<keyword evidence="7 8" id="KW-0501">Molybdenum cofactor biosynthesis</keyword>
<feature type="domain" description="MobA-like NTP transferase" evidence="10">
    <location>
        <begin position="26"/>
        <end position="179"/>
    </location>
</feature>
<comment type="caution">
    <text evidence="11">The sequence shown here is derived from an EMBL/GenBank/DDBJ whole genome shotgun (WGS) entry which is preliminary data.</text>
</comment>
<dbReference type="NCBIfam" id="TIGR02665">
    <property type="entry name" value="molyb_mobA"/>
    <property type="match status" value="1"/>
</dbReference>
<comment type="domain">
    <text evidence="8">The N-terminal domain determines nucleotide recognition and specific binding, while the C-terminal domain determines the specific binding to the target protein.</text>
</comment>
<protein>
    <recommendedName>
        <fullName evidence="8">Molybdenum cofactor guanylyltransferase</fullName>
        <shortName evidence="8">MoCo guanylyltransferase</shortName>
        <ecNumber evidence="8">2.7.7.77</ecNumber>
    </recommendedName>
    <alternativeName>
        <fullName evidence="8">GTP:molybdopterin guanylyltransferase</fullName>
    </alternativeName>
    <alternativeName>
        <fullName evidence="8">Mo-MPT guanylyltransferase</fullName>
    </alternativeName>
    <alternativeName>
        <fullName evidence="8">Molybdopterin guanylyltransferase</fullName>
    </alternativeName>
    <alternativeName>
        <fullName evidence="8">Molybdopterin-guanine dinucleotide synthase</fullName>
        <shortName evidence="8">MGD synthase</shortName>
    </alternativeName>
</protein>
<reference evidence="12" key="1">
    <citation type="submission" date="2015-07" db="EMBL/GenBank/DDBJ databases">
        <title>Discovery of a poly(ethylene terephthalate assimilation.</title>
        <authorList>
            <person name="Yoshida S."/>
            <person name="Hiraga K."/>
            <person name="Takehana T."/>
            <person name="Taniguchi I."/>
            <person name="Yamaji H."/>
            <person name="Maeda Y."/>
            <person name="Toyohara K."/>
            <person name="Miyamoto K."/>
            <person name="Kimura Y."/>
            <person name="Oda K."/>
        </authorList>
    </citation>
    <scope>NUCLEOTIDE SEQUENCE [LARGE SCALE GENOMIC DNA]</scope>
    <source>
        <strain evidence="12">NBRC 110686 / TISTR 2288 / 201-F6</strain>
    </source>
</reference>
<comment type="cofactor">
    <cofactor evidence="8">
        <name>Mg(2+)</name>
        <dbReference type="ChEBI" id="CHEBI:18420"/>
    </cofactor>
</comment>
<dbReference type="OrthoDB" id="9788394at2"/>
<keyword evidence="2 8" id="KW-0808">Transferase</keyword>
<dbReference type="SUPFAM" id="SSF53448">
    <property type="entry name" value="Nucleotide-diphospho-sugar transferases"/>
    <property type="match status" value="1"/>
</dbReference>
<reference evidence="11 12" key="2">
    <citation type="journal article" date="2016" name="Science">
        <title>A bacterium that degrades and assimilates poly(ethylene terephthalate).</title>
        <authorList>
            <person name="Yoshida S."/>
            <person name="Hiraga K."/>
            <person name="Takehana T."/>
            <person name="Taniguchi I."/>
            <person name="Yamaji H."/>
            <person name="Maeda Y."/>
            <person name="Toyohara K."/>
            <person name="Miyamoto K."/>
            <person name="Kimura Y."/>
            <person name="Oda K."/>
        </authorList>
    </citation>
    <scope>NUCLEOTIDE SEQUENCE [LARGE SCALE GENOMIC DNA]</scope>
    <source>
        <strain evidence="12">NBRC 110686 / TISTR 2288 / 201-F6</strain>
    </source>
</reference>
<evidence type="ECO:0000256" key="9">
    <source>
        <dbReference type="SAM" id="MobiDB-lite"/>
    </source>
</evidence>
<keyword evidence="12" id="KW-1185">Reference proteome</keyword>
<dbReference type="GO" id="GO:0046872">
    <property type="term" value="F:metal ion binding"/>
    <property type="evidence" value="ECO:0007669"/>
    <property type="project" value="UniProtKB-KW"/>
</dbReference>
<feature type="binding site" evidence="8">
    <location>
        <position position="88"/>
    </location>
    <ligand>
        <name>GTP</name>
        <dbReference type="ChEBI" id="CHEBI:37565"/>
    </ligand>
</feature>
<evidence type="ECO:0000256" key="3">
    <source>
        <dbReference type="ARBA" id="ARBA00022723"/>
    </source>
</evidence>
<sequence length="217" mass="22927">MPLPAPIDTDDDRPRPPLPTREAVTGLVLAGGRARRMGGVDKGLQAWQGRPLVAHVLARLAPQVAAVAINANRSLEAYATFGLPLWPDRRAAFPGPLAGLEAGLAAATTPWLLTVPCDAPGLPADLRARLGEALAVTGADVALAVTREGPRTRAQPVFALWRVSLAPALRAHLDDGGARVEDFVRRSRHVEVVFDEPAAFANANTLEELAALPPPRP</sequence>
<evidence type="ECO:0000256" key="7">
    <source>
        <dbReference type="ARBA" id="ARBA00023150"/>
    </source>
</evidence>
<proteinExistence type="inferred from homology"/>
<name>A0A0K8NU07_PISS1</name>
<dbReference type="Gene3D" id="3.90.550.10">
    <property type="entry name" value="Spore Coat Polysaccharide Biosynthesis Protein SpsA, Chain A"/>
    <property type="match status" value="1"/>
</dbReference>
<comment type="function">
    <text evidence="8">Transfers a GMP moiety from GTP to Mo-molybdopterin (Mo-MPT) cofactor (Moco or molybdenum cofactor) to form Mo-molybdopterin guanine dinucleotide (Mo-MGD) cofactor.</text>
</comment>
<feature type="binding site" evidence="8">
    <location>
        <position position="70"/>
    </location>
    <ligand>
        <name>GTP</name>
        <dbReference type="ChEBI" id="CHEBI:37565"/>
    </ligand>
</feature>
<keyword evidence="6 8" id="KW-0342">GTP-binding</keyword>
<dbReference type="AlphaFoldDB" id="A0A0K8NU07"/>
<evidence type="ECO:0000256" key="4">
    <source>
        <dbReference type="ARBA" id="ARBA00022741"/>
    </source>
</evidence>
<comment type="similarity">
    <text evidence="8">Belongs to the MobA family.</text>
</comment>
<evidence type="ECO:0000313" key="12">
    <source>
        <dbReference type="Proteomes" id="UP000037660"/>
    </source>
</evidence>
<evidence type="ECO:0000256" key="1">
    <source>
        <dbReference type="ARBA" id="ARBA00022490"/>
    </source>
</evidence>
<dbReference type="Proteomes" id="UP000037660">
    <property type="component" value="Unassembled WGS sequence"/>
</dbReference>
<feature type="region of interest" description="Disordered" evidence="9">
    <location>
        <begin position="1"/>
        <end position="20"/>
    </location>
</feature>
<comment type="subcellular location">
    <subcellularLocation>
        <location evidence="8">Cytoplasm</location>
    </subcellularLocation>
</comment>
<keyword evidence="4 8" id="KW-0547">Nucleotide-binding</keyword>
<keyword evidence="3 8" id="KW-0479">Metal-binding</keyword>
<organism evidence="11 12">
    <name type="scientific">Piscinibacter sakaiensis</name>
    <name type="common">Ideonella sakaiensis</name>
    <dbReference type="NCBI Taxonomy" id="1547922"/>
    <lineage>
        <taxon>Bacteria</taxon>
        <taxon>Pseudomonadati</taxon>
        <taxon>Pseudomonadota</taxon>
        <taxon>Betaproteobacteria</taxon>
        <taxon>Burkholderiales</taxon>
        <taxon>Sphaerotilaceae</taxon>
        <taxon>Piscinibacter</taxon>
    </lineage>
</organism>
<dbReference type="EMBL" id="BBYR01000002">
    <property type="protein sequence ID" value="GAP33739.1"/>
    <property type="molecule type" value="Genomic_DNA"/>
</dbReference>
<feature type="binding site" evidence="8">
    <location>
        <position position="42"/>
    </location>
    <ligand>
        <name>GTP</name>
        <dbReference type="ChEBI" id="CHEBI:37565"/>
    </ligand>
</feature>
<dbReference type="InterPro" id="IPR025877">
    <property type="entry name" value="MobA-like_NTP_Trfase"/>
</dbReference>
<accession>A0A0K8NU07</accession>
<dbReference type="GO" id="GO:0005525">
    <property type="term" value="F:GTP binding"/>
    <property type="evidence" value="ECO:0007669"/>
    <property type="project" value="UniProtKB-UniRule"/>
</dbReference>
<evidence type="ECO:0000256" key="5">
    <source>
        <dbReference type="ARBA" id="ARBA00022842"/>
    </source>
</evidence>
<dbReference type="CDD" id="cd02503">
    <property type="entry name" value="MobA"/>
    <property type="match status" value="1"/>
</dbReference>
<dbReference type="GO" id="GO:0061603">
    <property type="term" value="F:molybdenum cofactor guanylyltransferase activity"/>
    <property type="evidence" value="ECO:0007669"/>
    <property type="project" value="UniProtKB-EC"/>
</dbReference>
<evidence type="ECO:0000256" key="2">
    <source>
        <dbReference type="ARBA" id="ARBA00022679"/>
    </source>
</evidence>
<keyword evidence="1 8" id="KW-0963">Cytoplasm</keyword>
<gene>
    <name evidence="8" type="primary">mobA</name>
    <name evidence="11" type="ORF">ISF6_0994</name>
</gene>
<evidence type="ECO:0000259" key="10">
    <source>
        <dbReference type="Pfam" id="PF12804"/>
    </source>
</evidence>
<dbReference type="PANTHER" id="PTHR19136:SF81">
    <property type="entry name" value="MOLYBDENUM COFACTOR GUANYLYLTRANSFERASE"/>
    <property type="match status" value="1"/>
</dbReference>
<keyword evidence="5 8" id="KW-0460">Magnesium</keyword>
<feature type="binding site" evidence="8">
    <location>
        <position position="118"/>
    </location>
    <ligand>
        <name>GTP</name>
        <dbReference type="ChEBI" id="CHEBI:37565"/>
    </ligand>
</feature>
<evidence type="ECO:0000256" key="8">
    <source>
        <dbReference type="HAMAP-Rule" id="MF_00316"/>
    </source>
</evidence>
<comment type="catalytic activity">
    <reaction evidence="8">
        <text>Mo-molybdopterin + GTP + H(+) = Mo-molybdopterin guanine dinucleotide + diphosphate</text>
        <dbReference type="Rhea" id="RHEA:34243"/>
        <dbReference type="ChEBI" id="CHEBI:15378"/>
        <dbReference type="ChEBI" id="CHEBI:33019"/>
        <dbReference type="ChEBI" id="CHEBI:37565"/>
        <dbReference type="ChEBI" id="CHEBI:71302"/>
        <dbReference type="ChEBI" id="CHEBI:71310"/>
        <dbReference type="EC" id="2.7.7.77"/>
    </reaction>
</comment>
<comment type="subunit">
    <text evidence="8">Monomer.</text>
</comment>
<evidence type="ECO:0000313" key="11">
    <source>
        <dbReference type="EMBL" id="GAP33739.1"/>
    </source>
</evidence>
<dbReference type="InterPro" id="IPR013482">
    <property type="entry name" value="Molybde_CF_guanTrfase"/>
</dbReference>
<dbReference type="PANTHER" id="PTHR19136">
    <property type="entry name" value="MOLYBDENUM COFACTOR GUANYLYLTRANSFERASE"/>
    <property type="match status" value="1"/>
</dbReference>
<feature type="binding site" evidence="8">
    <location>
        <begin position="29"/>
        <end position="31"/>
    </location>
    <ligand>
        <name>GTP</name>
        <dbReference type="ChEBI" id="CHEBI:37565"/>
    </ligand>
</feature>
<dbReference type="GO" id="GO:0005737">
    <property type="term" value="C:cytoplasm"/>
    <property type="evidence" value="ECO:0007669"/>
    <property type="project" value="UniProtKB-SubCell"/>
</dbReference>
<dbReference type="GO" id="GO:1902758">
    <property type="term" value="P:bis(molybdopterin guanine dinucleotide)molybdenum biosynthetic process"/>
    <property type="evidence" value="ECO:0007669"/>
    <property type="project" value="TreeGrafter"/>
</dbReference>
<dbReference type="InterPro" id="IPR029044">
    <property type="entry name" value="Nucleotide-diphossugar_trans"/>
</dbReference>
<feature type="binding site" evidence="8">
    <location>
        <position position="118"/>
    </location>
    <ligand>
        <name>Mg(2+)</name>
        <dbReference type="ChEBI" id="CHEBI:18420"/>
    </ligand>
</feature>